<feature type="region of interest" description="Disordered" evidence="1">
    <location>
        <begin position="34"/>
        <end position="56"/>
    </location>
</feature>
<reference evidence="2" key="1">
    <citation type="submission" date="2023-01" db="EMBL/GenBank/DDBJ databases">
        <title>Genome sequencing of Photorhabdus bodei 09-20.</title>
        <authorList>
            <person name="Kalindamar S."/>
            <person name="Kumru S."/>
        </authorList>
    </citation>
    <scope>NUCLEOTIDE SEQUENCE</scope>
    <source>
        <strain evidence="2">09-20</strain>
    </source>
</reference>
<comment type="caution">
    <text evidence="2">The sequence shown here is derived from an EMBL/GenBank/DDBJ whole genome shotgun (WGS) entry which is preliminary data.</text>
</comment>
<evidence type="ECO:0000313" key="2">
    <source>
        <dbReference type="EMBL" id="MDB6375140.1"/>
    </source>
</evidence>
<protein>
    <recommendedName>
        <fullName evidence="4">Adhesin</fullName>
    </recommendedName>
</protein>
<dbReference type="RefSeq" id="WP_191214988.1">
    <property type="nucleotide sequence ID" value="NZ_CAWQKC010000087.1"/>
</dbReference>
<name>A0AAW6BTX3_9GAMM</name>
<dbReference type="Proteomes" id="UP001212996">
    <property type="component" value="Unassembled WGS sequence"/>
</dbReference>
<organism evidence="2 3">
    <name type="scientific">Photorhabdus bodei</name>
    <dbReference type="NCBI Taxonomy" id="2029681"/>
    <lineage>
        <taxon>Bacteria</taxon>
        <taxon>Pseudomonadati</taxon>
        <taxon>Pseudomonadota</taxon>
        <taxon>Gammaproteobacteria</taxon>
        <taxon>Enterobacterales</taxon>
        <taxon>Morganellaceae</taxon>
        <taxon>Photorhabdus</taxon>
    </lineage>
</organism>
<dbReference type="EMBL" id="JAQMFO010000086">
    <property type="protein sequence ID" value="MDB6375140.1"/>
    <property type="molecule type" value="Genomic_DNA"/>
</dbReference>
<evidence type="ECO:0000313" key="3">
    <source>
        <dbReference type="Proteomes" id="UP001212996"/>
    </source>
</evidence>
<evidence type="ECO:0008006" key="4">
    <source>
        <dbReference type="Google" id="ProtNLM"/>
    </source>
</evidence>
<evidence type="ECO:0000256" key="1">
    <source>
        <dbReference type="SAM" id="MobiDB-lite"/>
    </source>
</evidence>
<dbReference type="AlphaFoldDB" id="A0AAW6BTX3"/>
<proteinExistence type="predicted"/>
<gene>
    <name evidence="2" type="ORF">PH362_25490</name>
</gene>
<sequence>MECVVTKDNLAYLAEGRDNRLPIPETTVAGNGLKIESNSKHTPGTQGFRPNAGIEPRDSLSIFEGSVSIDSDKHRYAKDSNGHIHRFSPNNTGVYHWSGSTGDSKNKLELTGKVKSRLQKQEGWKIK</sequence>
<accession>A0AAW6BTX3</accession>